<keyword evidence="4" id="KW-1133">Transmembrane helix</keyword>
<dbReference type="InterPro" id="IPR051263">
    <property type="entry name" value="C-type_cytochrome_biogenesis"/>
</dbReference>
<protein>
    <submittedName>
        <fullName evidence="6">Nitrite reductase</fullName>
    </submittedName>
</protein>
<keyword evidence="4" id="KW-0812">Transmembrane</keyword>
<sequence length="268" mass="31122">MINSIFFSGLILFLVIIVLILYWYRPSQTVDYANQQLNQQLLDQQLTENKKQQNTTLLNETAYRFMQEQAVPLSLPTAQHRQKAFTVILGCVLFFLAISYYAMTNRWQTITQLNTPIKTEARSQNQNEDMILSIQRKIRENPNQGENWYELGLAYAQNNEFDNALESYSRATILLGRQPQILAAAATALYYQHNQTLTAQAQQWLQEALQQDSNDTTALLLLANDAFQQAHYQQAIKLWQQILDSQRKVDRKLLINMMNIAEEKARVQ</sequence>
<reference evidence="6 7" key="1">
    <citation type="submission" date="2024-09" db="EMBL/GenBank/DDBJ databases">
        <authorList>
            <person name="Sun Q."/>
            <person name="Mori K."/>
        </authorList>
    </citation>
    <scope>NUCLEOTIDE SEQUENCE [LARGE SCALE GENOMIC DNA]</scope>
    <source>
        <strain evidence="6 7">CCM 7538</strain>
    </source>
</reference>
<evidence type="ECO:0000256" key="2">
    <source>
        <dbReference type="ARBA" id="ARBA00022803"/>
    </source>
</evidence>
<dbReference type="RefSeq" id="WP_382372972.1">
    <property type="nucleotide sequence ID" value="NZ_JBHLWA010000008.1"/>
</dbReference>
<dbReference type="EMBL" id="JBHLWA010000008">
    <property type="protein sequence ID" value="MFC0322344.1"/>
    <property type="molecule type" value="Genomic_DNA"/>
</dbReference>
<keyword evidence="2 3" id="KW-0802">TPR repeat</keyword>
<evidence type="ECO:0000313" key="7">
    <source>
        <dbReference type="Proteomes" id="UP001589769"/>
    </source>
</evidence>
<proteinExistence type="predicted"/>
<dbReference type="SUPFAM" id="SSF48452">
    <property type="entry name" value="TPR-like"/>
    <property type="match status" value="1"/>
</dbReference>
<dbReference type="PROSITE" id="PS50005">
    <property type="entry name" value="TPR"/>
    <property type="match status" value="1"/>
</dbReference>
<dbReference type="InterPro" id="IPR019734">
    <property type="entry name" value="TPR_rpt"/>
</dbReference>
<dbReference type="InterPro" id="IPR056413">
    <property type="entry name" value="TPR_CcmH_CycH"/>
</dbReference>
<evidence type="ECO:0000256" key="3">
    <source>
        <dbReference type="PROSITE-ProRule" id="PRU00339"/>
    </source>
</evidence>
<comment type="caution">
    <text evidence="6">The sequence shown here is derived from an EMBL/GenBank/DDBJ whole genome shotgun (WGS) entry which is preliminary data.</text>
</comment>
<accession>A0ABV6HU05</accession>
<name>A0ABV6HU05_9PAST</name>
<dbReference type="SMART" id="SM00028">
    <property type="entry name" value="TPR"/>
    <property type="match status" value="2"/>
</dbReference>
<feature type="transmembrane region" description="Helical" evidence="4">
    <location>
        <begin position="6"/>
        <end position="24"/>
    </location>
</feature>
<gene>
    <name evidence="6" type="ORF">ACFFHT_02020</name>
</gene>
<dbReference type="PANTHER" id="PTHR47870:SF2">
    <property type="entry name" value="FORMATE-DEPENDENT NITRITE REDUCTASE COMPLEX SUBUNIT NRFF"/>
    <property type="match status" value="1"/>
</dbReference>
<evidence type="ECO:0000256" key="4">
    <source>
        <dbReference type="SAM" id="Phobius"/>
    </source>
</evidence>
<organism evidence="6 7">
    <name type="scientific">Gallibacterium melopsittaci</name>
    <dbReference type="NCBI Taxonomy" id="516063"/>
    <lineage>
        <taxon>Bacteria</taxon>
        <taxon>Pseudomonadati</taxon>
        <taxon>Pseudomonadota</taxon>
        <taxon>Gammaproteobacteria</taxon>
        <taxon>Pasteurellales</taxon>
        <taxon>Pasteurellaceae</taxon>
        <taxon>Gallibacterium</taxon>
    </lineage>
</organism>
<evidence type="ECO:0000256" key="1">
    <source>
        <dbReference type="ARBA" id="ARBA00022737"/>
    </source>
</evidence>
<dbReference type="PANTHER" id="PTHR47870">
    <property type="entry name" value="CYTOCHROME C-TYPE BIOGENESIS PROTEIN CCMH"/>
    <property type="match status" value="1"/>
</dbReference>
<dbReference type="Proteomes" id="UP001589769">
    <property type="component" value="Unassembled WGS sequence"/>
</dbReference>
<feature type="repeat" description="TPR" evidence="3">
    <location>
        <begin position="145"/>
        <end position="178"/>
    </location>
</feature>
<dbReference type="Pfam" id="PF23914">
    <property type="entry name" value="TPR_CcmH_CycH"/>
    <property type="match status" value="1"/>
</dbReference>
<feature type="domain" description="Cytochrome c-type biogenesis protein H TPR" evidence="5">
    <location>
        <begin position="119"/>
        <end position="246"/>
    </location>
</feature>
<evidence type="ECO:0000259" key="5">
    <source>
        <dbReference type="Pfam" id="PF23914"/>
    </source>
</evidence>
<dbReference type="InterPro" id="IPR011990">
    <property type="entry name" value="TPR-like_helical_dom_sf"/>
</dbReference>
<keyword evidence="4" id="KW-0472">Membrane</keyword>
<evidence type="ECO:0000313" key="6">
    <source>
        <dbReference type="EMBL" id="MFC0322344.1"/>
    </source>
</evidence>
<keyword evidence="7" id="KW-1185">Reference proteome</keyword>
<keyword evidence="1" id="KW-0677">Repeat</keyword>
<dbReference type="Gene3D" id="1.25.40.10">
    <property type="entry name" value="Tetratricopeptide repeat domain"/>
    <property type="match status" value="1"/>
</dbReference>
<feature type="transmembrane region" description="Helical" evidence="4">
    <location>
        <begin position="84"/>
        <end position="103"/>
    </location>
</feature>